<keyword evidence="1" id="KW-0472">Membrane</keyword>
<feature type="transmembrane region" description="Helical" evidence="1">
    <location>
        <begin position="77"/>
        <end position="94"/>
    </location>
</feature>
<keyword evidence="3" id="KW-1185">Reference proteome</keyword>
<organism evidence="2 3">
    <name type="scientific">Paramecium primaurelia</name>
    <dbReference type="NCBI Taxonomy" id="5886"/>
    <lineage>
        <taxon>Eukaryota</taxon>
        <taxon>Sar</taxon>
        <taxon>Alveolata</taxon>
        <taxon>Ciliophora</taxon>
        <taxon>Intramacronucleata</taxon>
        <taxon>Oligohymenophorea</taxon>
        <taxon>Peniculida</taxon>
        <taxon>Parameciidae</taxon>
        <taxon>Paramecium</taxon>
    </lineage>
</organism>
<reference evidence="2" key="1">
    <citation type="submission" date="2021-01" db="EMBL/GenBank/DDBJ databases">
        <authorList>
            <consortium name="Genoscope - CEA"/>
            <person name="William W."/>
        </authorList>
    </citation>
    <scope>NUCLEOTIDE SEQUENCE</scope>
</reference>
<accession>A0A8S1JPL9</accession>
<keyword evidence="1" id="KW-1133">Transmembrane helix</keyword>
<protein>
    <recommendedName>
        <fullName evidence="4">Transmembrane protein</fullName>
    </recommendedName>
</protein>
<evidence type="ECO:0008006" key="4">
    <source>
        <dbReference type="Google" id="ProtNLM"/>
    </source>
</evidence>
<evidence type="ECO:0000313" key="2">
    <source>
        <dbReference type="EMBL" id="CAD8044432.1"/>
    </source>
</evidence>
<evidence type="ECO:0000256" key="1">
    <source>
        <dbReference type="SAM" id="Phobius"/>
    </source>
</evidence>
<dbReference type="EMBL" id="CAJJDM010000003">
    <property type="protein sequence ID" value="CAD8044432.1"/>
    <property type="molecule type" value="Genomic_DNA"/>
</dbReference>
<name>A0A8S1JPL9_PARPR</name>
<sequence length="108" mass="12345">MISSDHNQMPIQHITLMQDPQLYQIAMKSELVILVAFNTYFLSNSTFASRNGNNSAIQSANDRTIKKGGVACEEQCVFFFSFFILQIMIIIFFTKINPSQIMKNYPPL</sequence>
<dbReference type="AlphaFoldDB" id="A0A8S1JPL9"/>
<proteinExistence type="predicted"/>
<comment type="caution">
    <text evidence="2">The sequence shown here is derived from an EMBL/GenBank/DDBJ whole genome shotgun (WGS) entry which is preliminary data.</text>
</comment>
<dbReference type="Proteomes" id="UP000688137">
    <property type="component" value="Unassembled WGS sequence"/>
</dbReference>
<evidence type="ECO:0000313" key="3">
    <source>
        <dbReference type="Proteomes" id="UP000688137"/>
    </source>
</evidence>
<gene>
    <name evidence="2" type="ORF">PPRIM_AZ9-3.1.T0060516</name>
</gene>
<keyword evidence="1" id="KW-0812">Transmembrane</keyword>